<name>A0A5N6BPK9_9ACTN</name>
<dbReference type="Gene3D" id="3.40.50.150">
    <property type="entry name" value="Vaccinia Virus protein VP39"/>
    <property type="match status" value="1"/>
</dbReference>
<dbReference type="InterPro" id="IPR029063">
    <property type="entry name" value="SAM-dependent_MTases_sf"/>
</dbReference>
<dbReference type="GO" id="GO:0032259">
    <property type="term" value="P:methylation"/>
    <property type="evidence" value="ECO:0007669"/>
    <property type="project" value="UniProtKB-KW"/>
</dbReference>
<keyword evidence="4" id="KW-0808">Transferase</keyword>
<feature type="signal peptide" evidence="2">
    <location>
        <begin position="1"/>
        <end position="19"/>
    </location>
</feature>
<dbReference type="Pfam" id="PF13649">
    <property type="entry name" value="Methyltransf_25"/>
    <property type="match status" value="1"/>
</dbReference>
<dbReference type="SUPFAM" id="SSF53335">
    <property type="entry name" value="S-adenosyl-L-methionine-dependent methyltransferases"/>
    <property type="match status" value="1"/>
</dbReference>
<feature type="region of interest" description="Disordered" evidence="1">
    <location>
        <begin position="23"/>
        <end position="61"/>
    </location>
</feature>
<feature type="domain" description="Methyltransferase" evidence="3">
    <location>
        <begin position="114"/>
        <end position="204"/>
    </location>
</feature>
<dbReference type="InterPro" id="IPR041698">
    <property type="entry name" value="Methyltransf_25"/>
</dbReference>
<dbReference type="Proteomes" id="UP000313066">
    <property type="component" value="Unassembled WGS sequence"/>
</dbReference>
<evidence type="ECO:0000313" key="5">
    <source>
        <dbReference type="Proteomes" id="UP000313066"/>
    </source>
</evidence>
<dbReference type="AlphaFoldDB" id="A0A5N6BPK9"/>
<comment type="caution">
    <text evidence="4">The sequence shown here is derived from an EMBL/GenBank/DDBJ whole genome shotgun (WGS) entry which is preliminary data.</text>
</comment>
<reference evidence="4 5" key="1">
    <citation type="submission" date="2019-10" db="EMBL/GenBank/DDBJ databases">
        <title>Nonomuraea sp. nov., isolated from Phyllanthus amarus.</title>
        <authorList>
            <person name="Klykleung N."/>
            <person name="Tanasupawat S."/>
        </authorList>
    </citation>
    <scope>NUCLEOTIDE SEQUENCE [LARGE SCALE GENOMIC DNA]</scope>
    <source>
        <strain evidence="4 5">CR1-09</strain>
    </source>
</reference>
<sequence length="276" mass="30128">MLTLVVLLVVLARGSLVRAHDLGDATGGLGRGQPTGYGRTRRPVTDRRFSPTDELQSSAVAESSPYLTATADAYDAVADLYADLARDSLDRLPLDRAMVAVFAELVRAAGPRPVVEAGCGPGYMTAHLRDLGLDAFGVDLSPALIDIARKDHPDLRFELGSMGAFDVADGELGGLVSWYSVIHIPPPELPPYFAEFRRVLAPGGYLLLGFFESEGGPVQQFDHKVTPAYRWPIDDLAALAREEEFVEVGRMLREPLEDERFRRGHLLMRRQAAAVS</sequence>
<dbReference type="EMBL" id="VDMA02000014">
    <property type="protein sequence ID" value="KAB8182340.1"/>
    <property type="molecule type" value="Genomic_DNA"/>
</dbReference>
<dbReference type="InterPro" id="IPR050508">
    <property type="entry name" value="Methyltransf_Superfamily"/>
</dbReference>
<keyword evidence="4" id="KW-0489">Methyltransferase</keyword>
<keyword evidence="2" id="KW-0732">Signal</keyword>
<protein>
    <submittedName>
        <fullName evidence="4">Methyltransferase domain-containing protein</fullName>
    </submittedName>
</protein>
<evidence type="ECO:0000256" key="1">
    <source>
        <dbReference type="SAM" id="MobiDB-lite"/>
    </source>
</evidence>
<feature type="compositionally biased region" description="Gly residues" evidence="1">
    <location>
        <begin position="25"/>
        <end position="35"/>
    </location>
</feature>
<dbReference type="GO" id="GO:0008168">
    <property type="term" value="F:methyltransferase activity"/>
    <property type="evidence" value="ECO:0007669"/>
    <property type="project" value="UniProtKB-KW"/>
</dbReference>
<evidence type="ECO:0000259" key="3">
    <source>
        <dbReference type="Pfam" id="PF13649"/>
    </source>
</evidence>
<dbReference type="PANTHER" id="PTHR42912:SF93">
    <property type="entry name" value="N6-ADENOSINE-METHYLTRANSFERASE TMT1A"/>
    <property type="match status" value="1"/>
</dbReference>
<feature type="chain" id="PRO_5024356007" evidence="2">
    <location>
        <begin position="20"/>
        <end position="276"/>
    </location>
</feature>
<organism evidence="4 5">
    <name type="scientific">Microbispora catharanthi</name>
    <dbReference type="NCBI Taxonomy" id="1712871"/>
    <lineage>
        <taxon>Bacteria</taxon>
        <taxon>Bacillati</taxon>
        <taxon>Actinomycetota</taxon>
        <taxon>Actinomycetes</taxon>
        <taxon>Streptosporangiales</taxon>
        <taxon>Streptosporangiaceae</taxon>
        <taxon>Microbispora</taxon>
    </lineage>
</organism>
<gene>
    <name evidence="4" type="ORF">FH610_025300</name>
</gene>
<accession>A0A5N6BPK9</accession>
<keyword evidence="5" id="KW-1185">Reference proteome</keyword>
<evidence type="ECO:0000313" key="4">
    <source>
        <dbReference type="EMBL" id="KAB8182340.1"/>
    </source>
</evidence>
<dbReference type="CDD" id="cd02440">
    <property type="entry name" value="AdoMet_MTases"/>
    <property type="match status" value="1"/>
</dbReference>
<evidence type="ECO:0000256" key="2">
    <source>
        <dbReference type="SAM" id="SignalP"/>
    </source>
</evidence>
<proteinExistence type="predicted"/>
<dbReference type="PANTHER" id="PTHR42912">
    <property type="entry name" value="METHYLTRANSFERASE"/>
    <property type="match status" value="1"/>
</dbReference>